<dbReference type="RefSeq" id="XP_003026634.1">
    <property type="nucleotide sequence ID" value="XM_003026588.1"/>
</dbReference>
<evidence type="ECO:0000313" key="1">
    <source>
        <dbReference type="EMBL" id="EFI91731.1"/>
    </source>
</evidence>
<dbReference type="AlphaFoldDB" id="D8QKK4"/>
<dbReference type="InterPro" id="IPR011009">
    <property type="entry name" value="Kinase-like_dom_sf"/>
</dbReference>
<dbReference type="Proteomes" id="UP000007431">
    <property type="component" value="Unassembled WGS sequence"/>
</dbReference>
<keyword evidence="2" id="KW-1185">Reference proteome</keyword>
<protein>
    <recommendedName>
        <fullName evidence="3">Protein kinase domain-containing protein</fullName>
    </recommendedName>
</protein>
<dbReference type="OMA" id="DCCKQHE"/>
<gene>
    <name evidence="1" type="ORF">SCHCODRAFT_114372</name>
</gene>
<dbReference type="HOGENOM" id="CLU_1008867_0_0_1"/>
<sequence>MVHLPFKPGDRASVVEYQSRMFDLQCEYARKPTSQGMEFELVLVAGYSNARPPLNEPRPRVPPFVPLGTPARFLLVEPLQTDYGYRSQVWLARLATTGADVDPDVTLVFKFIIPSYTQLPEYDITSADIIMGLYVFPEVRAMKEATAYKKLADFQGSTIPYFFGMHNVTLPHGEVAYLLVFEYIVGPTLQEVQAQIDALDASSLTTKFWNYEQYIGLFLEAVTTLREAHDRDAYHCDIKEAHIIVDENNGHPVLIDWENKDHSLSGRANEPRPLQAQVWHDMQELLSAFFDCRRHRTRLLQYTDSVPGLVRFYTL</sequence>
<name>D8QKK4_SCHCM</name>
<dbReference type="VEuPathDB" id="FungiDB:SCHCODRAFT_02594471"/>
<dbReference type="EMBL" id="GL377316">
    <property type="protein sequence ID" value="EFI91731.1"/>
    <property type="molecule type" value="Genomic_DNA"/>
</dbReference>
<dbReference type="OrthoDB" id="2936423at2759"/>
<reference evidence="1 2" key="1">
    <citation type="journal article" date="2010" name="Nat. Biotechnol.">
        <title>Genome sequence of the model mushroom Schizophyllum commune.</title>
        <authorList>
            <person name="Ohm R.A."/>
            <person name="de Jong J.F."/>
            <person name="Lugones L.G."/>
            <person name="Aerts A."/>
            <person name="Kothe E."/>
            <person name="Stajich J.E."/>
            <person name="de Vries R.P."/>
            <person name="Record E."/>
            <person name="Levasseur A."/>
            <person name="Baker S.E."/>
            <person name="Bartholomew K.A."/>
            <person name="Coutinho P.M."/>
            <person name="Erdmann S."/>
            <person name="Fowler T.J."/>
            <person name="Gathman A.C."/>
            <person name="Lombard V."/>
            <person name="Henrissat B."/>
            <person name="Knabe N."/>
            <person name="Kuees U."/>
            <person name="Lilly W.W."/>
            <person name="Lindquist E."/>
            <person name="Lucas S."/>
            <person name="Magnuson J.K."/>
            <person name="Piumi F."/>
            <person name="Raudaskoski M."/>
            <person name="Salamov A."/>
            <person name="Schmutz J."/>
            <person name="Schwarze F.W.M.R."/>
            <person name="vanKuyk P.A."/>
            <person name="Horton J.S."/>
            <person name="Grigoriev I.V."/>
            <person name="Woesten H.A.B."/>
        </authorList>
    </citation>
    <scope>NUCLEOTIDE SEQUENCE [LARGE SCALE GENOMIC DNA]</scope>
    <source>
        <strain evidence="2">H4-8 / FGSC 9210</strain>
    </source>
</reference>
<dbReference type="InParanoid" id="D8QKK4"/>
<proteinExistence type="predicted"/>
<dbReference type="KEGG" id="scm:SCHCO_02594471"/>
<dbReference type="Gene3D" id="1.10.510.10">
    <property type="entry name" value="Transferase(Phosphotransferase) domain 1"/>
    <property type="match status" value="1"/>
</dbReference>
<dbReference type="eggNOG" id="ENOG502R26T">
    <property type="taxonomic scope" value="Eukaryota"/>
</dbReference>
<dbReference type="SUPFAM" id="SSF56112">
    <property type="entry name" value="Protein kinase-like (PK-like)"/>
    <property type="match status" value="1"/>
</dbReference>
<feature type="non-terminal residue" evidence="1">
    <location>
        <position position="315"/>
    </location>
</feature>
<evidence type="ECO:0008006" key="3">
    <source>
        <dbReference type="Google" id="ProtNLM"/>
    </source>
</evidence>
<dbReference type="GeneID" id="9593239"/>
<evidence type="ECO:0000313" key="2">
    <source>
        <dbReference type="Proteomes" id="UP000007431"/>
    </source>
</evidence>
<accession>D8QKK4</accession>
<organism evidence="2">
    <name type="scientific">Schizophyllum commune (strain H4-8 / FGSC 9210)</name>
    <name type="common">Split gill fungus</name>
    <dbReference type="NCBI Taxonomy" id="578458"/>
    <lineage>
        <taxon>Eukaryota</taxon>
        <taxon>Fungi</taxon>
        <taxon>Dikarya</taxon>
        <taxon>Basidiomycota</taxon>
        <taxon>Agaricomycotina</taxon>
        <taxon>Agaricomycetes</taxon>
        <taxon>Agaricomycetidae</taxon>
        <taxon>Agaricales</taxon>
        <taxon>Schizophyllaceae</taxon>
        <taxon>Schizophyllum</taxon>
    </lineage>
</organism>